<keyword evidence="5" id="KW-0479">Metal-binding</keyword>
<evidence type="ECO:0000259" key="8">
    <source>
        <dbReference type="Pfam" id="PF07687"/>
    </source>
</evidence>
<dbReference type="InterPro" id="IPR002933">
    <property type="entry name" value="Peptidase_M20"/>
</dbReference>
<dbReference type="PANTHER" id="PTHR32494">
    <property type="entry name" value="ALLANTOATE DEIMINASE-RELATED"/>
    <property type="match status" value="1"/>
</dbReference>
<dbReference type="InterPro" id="IPR017580">
    <property type="entry name" value="OHCU_decarboxylase-1"/>
</dbReference>
<reference evidence="10 11" key="1">
    <citation type="journal article" date="2019" name="Microbiol. Resour. Announc.">
        <title>Draft Genome Sequence of Comamonas testosteroni TA441, a Bacterium That Has a Cryptic Phenol Degradation Gene Cluster.</title>
        <authorList>
            <person name="Arai H."/>
            <person name="Ishii M."/>
        </authorList>
    </citation>
    <scope>NUCLEOTIDE SEQUENCE [LARGE SCALE GENOMIC DNA]</scope>
    <source>
        <strain evidence="10 11">TA441</strain>
    </source>
</reference>
<proteinExistence type="inferred from homology"/>
<dbReference type="InterPro" id="IPR036778">
    <property type="entry name" value="OHCU_decarboxylase_sf"/>
</dbReference>
<evidence type="ECO:0000256" key="7">
    <source>
        <dbReference type="ARBA" id="ARBA00023211"/>
    </source>
</evidence>
<dbReference type="SUPFAM" id="SSF55031">
    <property type="entry name" value="Bacterial exopeptidase dimerisation domain"/>
    <property type="match status" value="1"/>
</dbReference>
<dbReference type="GO" id="GO:0046872">
    <property type="term" value="F:metal ion binding"/>
    <property type="evidence" value="ECO:0007669"/>
    <property type="project" value="UniProtKB-KW"/>
</dbReference>
<comment type="caution">
    <text evidence="10">The sequence shown here is derived from an EMBL/GenBank/DDBJ whole genome shotgun (WGS) entry which is preliminary data.</text>
</comment>
<keyword evidence="7" id="KW-0464">Manganese</keyword>
<dbReference type="EMBL" id="BKBW01000020">
    <property type="protein sequence ID" value="GEQ77868.1"/>
    <property type="molecule type" value="Genomic_DNA"/>
</dbReference>
<dbReference type="SUPFAM" id="SSF158694">
    <property type="entry name" value="UraD-Like"/>
    <property type="match status" value="1"/>
</dbReference>
<dbReference type="NCBIfam" id="NF010373">
    <property type="entry name" value="PRK13799.1"/>
    <property type="match status" value="1"/>
</dbReference>
<evidence type="ECO:0000313" key="10">
    <source>
        <dbReference type="EMBL" id="GEQ77868.1"/>
    </source>
</evidence>
<dbReference type="GO" id="GO:0000255">
    <property type="term" value="P:allantoin metabolic process"/>
    <property type="evidence" value="ECO:0007669"/>
    <property type="project" value="InterPro"/>
</dbReference>
<dbReference type="CDD" id="cd03884">
    <property type="entry name" value="M20_bAS"/>
    <property type="match status" value="1"/>
</dbReference>
<dbReference type="Gene3D" id="3.40.630.10">
    <property type="entry name" value="Zn peptidases"/>
    <property type="match status" value="1"/>
</dbReference>
<dbReference type="RefSeq" id="WP_149357144.1">
    <property type="nucleotide sequence ID" value="NZ_BKBW01000020.1"/>
</dbReference>
<evidence type="ECO:0000256" key="1">
    <source>
        <dbReference type="ARBA" id="ARBA00001936"/>
    </source>
</evidence>
<dbReference type="SUPFAM" id="SSF53187">
    <property type="entry name" value="Zn-dependent exopeptidases"/>
    <property type="match status" value="1"/>
</dbReference>
<dbReference type="Pfam" id="PF07687">
    <property type="entry name" value="M20_dimer"/>
    <property type="match status" value="1"/>
</dbReference>
<gene>
    <name evidence="10" type="ORF">CTTA_4873</name>
</gene>
<dbReference type="InterPro" id="IPR018020">
    <property type="entry name" value="OHCU_decarboxylase"/>
</dbReference>
<dbReference type="Gene3D" id="3.30.70.360">
    <property type="match status" value="1"/>
</dbReference>
<comment type="similarity">
    <text evidence="2">Belongs to the peptidase M20 family.</text>
</comment>
<dbReference type="InterPro" id="IPR011650">
    <property type="entry name" value="Peptidase_M20_dimer"/>
</dbReference>
<feature type="domain" description="Peptidase M20 dimerisation" evidence="8">
    <location>
        <begin position="389"/>
        <end position="489"/>
    </location>
</feature>
<dbReference type="GO" id="GO:0016813">
    <property type="term" value="F:hydrolase activity, acting on carbon-nitrogen (but not peptide) bonds, in linear amidines"/>
    <property type="evidence" value="ECO:0007669"/>
    <property type="project" value="InterPro"/>
</dbReference>
<evidence type="ECO:0000256" key="5">
    <source>
        <dbReference type="ARBA" id="ARBA00022723"/>
    </source>
</evidence>
<comment type="subunit">
    <text evidence="3">Homodimer.</text>
</comment>
<dbReference type="InterPro" id="IPR010158">
    <property type="entry name" value="Amidase_Cbmase"/>
</dbReference>
<dbReference type="Gene3D" id="1.10.3330.10">
    <property type="entry name" value="Oxo-4-hydroxy-4-carboxy-5-ureidoimidazoline decarboxylase"/>
    <property type="match status" value="1"/>
</dbReference>
<dbReference type="AlphaFoldDB" id="A0A5A7MJ65"/>
<dbReference type="GO" id="GO:0019628">
    <property type="term" value="P:urate catabolic process"/>
    <property type="evidence" value="ECO:0007669"/>
    <property type="project" value="UniProtKB-UniPathway"/>
</dbReference>
<comment type="cofactor">
    <cofactor evidence="1">
        <name>Mn(2+)</name>
        <dbReference type="ChEBI" id="CHEBI:29035"/>
    </cofactor>
</comment>
<dbReference type="Pfam" id="PF01546">
    <property type="entry name" value="Peptidase_M20"/>
    <property type="match status" value="1"/>
</dbReference>
<dbReference type="NCBIfam" id="TIGR03164">
    <property type="entry name" value="UHCUDC"/>
    <property type="match status" value="1"/>
</dbReference>
<dbReference type="GO" id="GO:0006144">
    <property type="term" value="P:purine nucleobase metabolic process"/>
    <property type="evidence" value="ECO:0007669"/>
    <property type="project" value="UniProtKB-KW"/>
</dbReference>
<dbReference type="UniPathway" id="UPA00394">
    <property type="reaction ID" value="UER00652"/>
</dbReference>
<dbReference type="NCBIfam" id="TIGR01879">
    <property type="entry name" value="hydantase"/>
    <property type="match status" value="1"/>
</dbReference>
<name>A0A5A7MJ65_COMTE</name>
<evidence type="ECO:0000256" key="2">
    <source>
        <dbReference type="ARBA" id="ARBA00006153"/>
    </source>
</evidence>
<evidence type="ECO:0000256" key="4">
    <source>
        <dbReference type="ARBA" id="ARBA00022631"/>
    </source>
</evidence>
<evidence type="ECO:0000313" key="11">
    <source>
        <dbReference type="Proteomes" id="UP000323105"/>
    </source>
</evidence>
<feature type="domain" description="Oxo-4-hydroxy-4-carboxy-5-ureidoimidazoline decarboxylase" evidence="9">
    <location>
        <begin position="9"/>
        <end position="170"/>
    </location>
</feature>
<evidence type="ECO:0000259" key="9">
    <source>
        <dbReference type="Pfam" id="PF09349"/>
    </source>
</evidence>
<accession>A0A5A7MJ65</accession>
<sequence>MALTLEQLNAADAATATDLLDGLYEHSPWIASKALEQRPFKSMAHIKHAMAKVLAESSEQAQLDLIRAHPELAGKQMETNTLTAESTNEQKKAGLTNCTPEELEHIRKLNAEYGKRFGFPFILAVRGARGLGLSKAEIIATFERRMFNHPAYEQAEALRNIHRIAEIRLNDKFGYEPVEGNEVWDWQERLSTNSDPGYAEKGQLTVTYLTDAHRACAQRISHWMREIGFDEVEIDAVGNVVGRYKAATEGAKTLLTGSHYDTVRNGGKYDGRLGIFVPMACVKQLAQQGKRLPFNIEVVGFSEEEGQRYKATFLGSGALVGDFKQEWLEQKDADGITLREAMLHAGLCIDDIPKLERDPAKYLGFVEVHIEQGPVLNELDIPLGIVTSINGSARYVCEFIGMASHAGTTPMDRRRDAAAGVAELSLYIEKRAGQDGDSVATIGQLNVPSGSVNVVPGRCQFSLDLRAPTNEQRDAMINDIMAEMAAIAERRGLRYTTDLSMKAAAAPSAPEWQKRWENAVDALGVPLFRMPSGAGHDAMKLHEIMPQAMLFVRGMNAGISHNPLEASTSDDMQLSVDAFTHLLHQLAQEQQ</sequence>
<evidence type="ECO:0000256" key="3">
    <source>
        <dbReference type="ARBA" id="ARBA00011738"/>
    </source>
</evidence>
<protein>
    <submittedName>
        <fullName evidence="10">Uncharacterized protein</fullName>
    </submittedName>
</protein>
<keyword evidence="4" id="KW-0659">Purine metabolism</keyword>
<keyword evidence="6" id="KW-0378">Hydrolase</keyword>
<dbReference type="InterPro" id="IPR036264">
    <property type="entry name" value="Bact_exopeptidase_dim_dom"/>
</dbReference>
<evidence type="ECO:0000256" key="6">
    <source>
        <dbReference type="ARBA" id="ARBA00022801"/>
    </source>
</evidence>
<organism evidence="10 11">
    <name type="scientific">Comamonas testosteroni</name>
    <name type="common">Pseudomonas testosteroni</name>
    <dbReference type="NCBI Taxonomy" id="285"/>
    <lineage>
        <taxon>Bacteria</taxon>
        <taxon>Pseudomonadati</taxon>
        <taxon>Pseudomonadota</taxon>
        <taxon>Betaproteobacteria</taxon>
        <taxon>Burkholderiales</taxon>
        <taxon>Comamonadaceae</taxon>
        <taxon>Comamonas</taxon>
    </lineage>
</organism>
<dbReference type="Pfam" id="PF09349">
    <property type="entry name" value="OHCU_decarbox"/>
    <property type="match status" value="1"/>
</dbReference>
<dbReference type="PANTHER" id="PTHR32494:SF19">
    <property type="entry name" value="ALLANTOATE DEIMINASE-RELATED"/>
    <property type="match status" value="1"/>
</dbReference>
<dbReference type="Proteomes" id="UP000323105">
    <property type="component" value="Unassembled WGS sequence"/>
</dbReference>